<dbReference type="FunFam" id="1.10.10.10:FF:000001">
    <property type="entry name" value="LysR family transcriptional regulator"/>
    <property type="match status" value="1"/>
</dbReference>
<evidence type="ECO:0000313" key="9">
    <source>
        <dbReference type="Proteomes" id="UP000325785"/>
    </source>
</evidence>
<reference evidence="6 8" key="1">
    <citation type="submission" date="2015-04" db="EMBL/GenBank/DDBJ databases">
        <title>The draft genome sequence of Roseovarius indicus B108T.</title>
        <authorList>
            <person name="Li G."/>
            <person name="Lai Q."/>
            <person name="Shao Z."/>
            <person name="Yan P."/>
        </authorList>
    </citation>
    <scope>NUCLEOTIDE SEQUENCE [LARGE SCALE GENOMIC DNA]</scope>
    <source>
        <strain evidence="6 8">B108</strain>
    </source>
</reference>
<dbReference type="AlphaFoldDB" id="A0A0T5PBN6"/>
<dbReference type="InterPro" id="IPR005119">
    <property type="entry name" value="LysR_subst-bd"/>
</dbReference>
<dbReference type="SUPFAM" id="SSF53850">
    <property type="entry name" value="Periplasmic binding protein-like II"/>
    <property type="match status" value="1"/>
</dbReference>
<evidence type="ECO:0000256" key="2">
    <source>
        <dbReference type="ARBA" id="ARBA00023015"/>
    </source>
</evidence>
<evidence type="ECO:0000256" key="1">
    <source>
        <dbReference type="ARBA" id="ARBA00009437"/>
    </source>
</evidence>
<dbReference type="PRINTS" id="PR00039">
    <property type="entry name" value="HTHLYSR"/>
</dbReference>
<evidence type="ECO:0000256" key="4">
    <source>
        <dbReference type="ARBA" id="ARBA00023163"/>
    </source>
</evidence>
<sequence>MEFRQMKAFQTVARAGSLSQAAMSLSVSQPMVTRHIRQLEEELGVELFHRTGRGVVLTEAGVMLKEYVDEIIDREEVARNVVSAMQKSPKGKLVLGVPPSVGTVLTVPLVKKIKNEFPNVTLRVIEGFSGHVLEWLTVGRIDAAVLYNPPRLPSVVTEPLVEDELCLIGPMVARNAPDTPVVSLEVMSSLPMILPSRPHGLRRLIDDEMTKAGFELRVDMELEAMSSNLMLVEESSGYTVLPYATVHRLVQQRRVRAWRFDPSLSRQLLLATSTSKPMSPLIRSMMRTFRQEVRDIISSFPWRPGP</sequence>
<evidence type="ECO:0000313" key="8">
    <source>
        <dbReference type="Proteomes" id="UP000051401"/>
    </source>
</evidence>
<evidence type="ECO:0000313" key="7">
    <source>
        <dbReference type="EMBL" id="QEW25726.1"/>
    </source>
</evidence>
<reference evidence="7 9" key="2">
    <citation type="submission" date="2018-08" db="EMBL/GenBank/DDBJ databases">
        <title>Genetic Globetrotter - A new plasmid hitch-hiking vast phylogenetic and geographic distances.</title>
        <authorList>
            <person name="Vollmers J."/>
            <person name="Petersen J."/>
        </authorList>
    </citation>
    <scope>NUCLEOTIDE SEQUENCE [LARGE SCALE GENOMIC DNA]</scope>
    <source>
        <strain evidence="7 9">DSM 26383</strain>
    </source>
</reference>
<dbReference type="SUPFAM" id="SSF46785">
    <property type="entry name" value="Winged helix' DNA-binding domain"/>
    <property type="match status" value="1"/>
</dbReference>
<comment type="similarity">
    <text evidence="1">Belongs to the LysR transcriptional regulatory family.</text>
</comment>
<dbReference type="EMBL" id="CP031598">
    <property type="protein sequence ID" value="QEW25726.1"/>
    <property type="molecule type" value="Genomic_DNA"/>
</dbReference>
<keyword evidence="3" id="KW-0238">DNA-binding</keyword>
<dbReference type="Proteomes" id="UP000051401">
    <property type="component" value="Unassembled WGS sequence"/>
</dbReference>
<dbReference type="STRING" id="540747.SAMN04488031_10431"/>
<dbReference type="PROSITE" id="PS50931">
    <property type="entry name" value="HTH_LYSR"/>
    <property type="match status" value="1"/>
</dbReference>
<evidence type="ECO:0000259" key="5">
    <source>
        <dbReference type="PROSITE" id="PS50931"/>
    </source>
</evidence>
<dbReference type="GO" id="GO:0003700">
    <property type="term" value="F:DNA-binding transcription factor activity"/>
    <property type="evidence" value="ECO:0007669"/>
    <property type="project" value="InterPro"/>
</dbReference>
<dbReference type="Proteomes" id="UP000325785">
    <property type="component" value="Chromosome"/>
</dbReference>
<dbReference type="InterPro" id="IPR036388">
    <property type="entry name" value="WH-like_DNA-bd_sf"/>
</dbReference>
<dbReference type="KEGG" id="rid:RIdsm_01515"/>
<dbReference type="Pfam" id="PF00126">
    <property type="entry name" value="HTH_1"/>
    <property type="match status" value="1"/>
</dbReference>
<name>A0A0T5PBN6_9RHOB</name>
<dbReference type="Pfam" id="PF03466">
    <property type="entry name" value="LysR_substrate"/>
    <property type="match status" value="1"/>
</dbReference>
<dbReference type="Gene3D" id="1.10.10.10">
    <property type="entry name" value="Winged helix-like DNA-binding domain superfamily/Winged helix DNA-binding domain"/>
    <property type="match status" value="1"/>
</dbReference>
<keyword evidence="4" id="KW-0804">Transcription</keyword>
<dbReference type="EMBL" id="LAXI01000003">
    <property type="protein sequence ID" value="KRS18678.1"/>
    <property type="molecule type" value="Genomic_DNA"/>
</dbReference>
<evidence type="ECO:0000256" key="3">
    <source>
        <dbReference type="ARBA" id="ARBA00023125"/>
    </source>
</evidence>
<dbReference type="PANTHER" id="PTHR30419">
    <property type="entry name" value="HTH-TYPE TRANSCRIPTIONAL REGULATOR YBHD"/>
    <property type="match status" value="1"/>
</dbReference>
<dbReference type="InterPro" id="IPR000847">
    <property type="entry name" value="LysR_HTH_N"/>
</dbReference>
<gene>
    <name evidence="7" type="primary">cynR_4</name>
    <name evidence="7" type="ORF">RIdsm_01515</name>
    <name evidence="6" type="ORF">XM52_07905</name>
</gene>
<keyword evidence="2" id="KW-0805">Transcription regulation</keyword>
<dbReference type="PATRIC" id="fig|540747.5.peg.3956"/>
<accession>A0A0T5PBN6</accession>
<dbReference type="GO" id="GO:0003677">
    <property type="term" value="F:DNA binding"/>
    <property type="evidence" value="ECO:0007669"/>
    <property type="project" value="UniProtKB-KW"/>
</dbReference>
<dbReference type="RefSeq" id="WP_057815016.1">
    <property type="nucleotide sequence ID" value="NZ_CAXRJZ010000111.1"/>
</dbReference>
<dbReference type="GO" id="GO:0005829">
    <property type="term" value="C:cytosol"/>
    <property type="evidence" value="ECO:0007669"/>
    <property type="project" value="TreeGrafter"/>
</dbReference>
<dbReference type="InterPro" id="IPR050950">
    <property type="entry name" value="HTH-type_LysR_regulators"/>
</dbReference>
<organism evidence="6 8">
    <name type="scientific">Roseovarius indicus</name>
    <dbReference type="NCBI Taxonomy" id="540747"/>
    <lineage>
        <taxon>Bacteria</taxon>
        <taxon>Pseudomonadati</taxon>
        <taxon>Pseudomonadota</taxon>
        <taxon>Alphaproteobacteria</taxon>
        <taxon>Rhodobacterales</taxon>
        <taxon>Roseobacteraceae</taxon>
        <taxon>Roseovarius</taxon>
    </lineage>
</organism>
<dbReference type="InterPro" id="IPR036390">
    <property type="entry name" value="WH_DNA-bd_sf"/>
</dbReference>
<proteinExistence type="inferred from homology"/>
<feature type="domain" description="HTH lysR-type" evidence="5">
    <location>
        <begin position="1"/>
        <end position="58"/>
    </location>
</feature>
<dbReference type="OrthoDB" id="9803030at2"/>
<evidence type="ECO:0000313" key="6">
    <source>
        <dbReference type="EMBL" id="KRS18678.1"/>
    </source>
</evidence>
<keyword evidence="8" id="KW-1185">Reference proteome</keyword>
<protein>
    <submittedName>
        <fullName evidence="7">Cyn operon transcriptional activator</fullName>
    </submittedName>
</protein>
<dbReference type="Gene3D" id="3.40.190.290">
    <property type="match status" value="1"/>
</dbReference>